<dbReference type="AlphaFoldDB" id="A0A9K3EG54"/>
<dbReference type="Proteomes" id="UP000215914">
    <property type="component" value="Unassembled WGS sequence"/>
</dbReference>
<gene>
    <name evidence="1" type="ORF">HanXRQr2_Chr13g0575201</name>
</gene>
<reference evidence="1" key="2">
    <citation type="submission" date="2020-06" db="EMBL/GenBank/DDBJ databases">
        <title>Helianthus annuus Genome sequencing and assembly Release 2.</title>
        <authorList>
            <person name="Gouzy J."/>
            <person name="Langlade N."/>
            <person name="Munos S."/>
        </authorList>
    </citation>
    <scope>NUCLEOTIDE SEQUENCE</scope>
    <source>
        <tissue evidence="1">Leaves</tissue>
    </source>
</reference>
<comment type="caution">
    <text evidence="1">The sequence shown here is derived from an EMBL/GenBank/DDBJ whole genome shotgun (WGS) entry which is preliminary data.</text>
</comment>
<name>A0A9K3EG54_HELAN</name>
<protein>
    <submittedName>
        <fullName evidence="1">Uncharacterized protein</fullName>
    </submittedName>
</protein>
<keyword evidence="2" id="KW-1185">Reference proteome</keyword>
<dbReference type="Gramene" id="mRNA:HanXRQr2_Chr13g0575201">
    <property type="protein sequence ID" value="mRNA:HanXRQr2_Chr13g0575201"/>
    <property type="gene ID" value="HanXRQr2_Chr13g0575201"/>
</dbReference>
<evidence type="ECO:0000313" key="2">
    <source>
        <dbReference type="Proteomes" id="UP000215914"/>
    </source>
</evidence>
<accession>A0A9K3EG54</accession>
<dbReference type="EMBL" id="MNCJ02000328">
    <property type="protein sequence ID" value="KAF5772296.1"/>
    <property type="molecule type" value="Genomic_DNA"/>
</dbReference>
<evidence type="ECO:0000313" key="1">
    <source>
        <dbReference type="EMBL" id="KAF5772296.1"/>
    </source>
</evidence>
<organism evidence="1 2">
    <name type="scientific">Helianthus annuus</name>
    <name type="common">Common sunflower</name>
    <dbReference type="NCBI Taxonomy" id="4232"/>
    <lineage>
        <taxon>Eukaryota</taxon>
        <taxon>Viridiplantae</taxon>
        <taxon>Streptophyta</taxon>
        <taxon>Embryophyta</taxon>
        <taxon>Tracheophyta</taxon>
        <taxon>Spermatophyta</taxon>
        <taxon>Magnoliopsida</taxon>
        <taxon>eudicotyledons</taxon>
        <taxon>Gunneridae</taxon>
        <taxon>Pentapetalae</taxon>
        <taxon>asterids</taxon>
        <taxon>campanulids</taxon>
        <taxon>Asterales</taxon>
        <taxon>Asteraceae</taxon>
        <taxon>Asteroideae</taxon>
        <taxon>Heliantheae alliance</taxon>
        <taxon>Heliantheae</taxon>
        <taxon>Helianthus</taxon>
    </lineage>
</organism>
<reference evidence="1" key="1">
    <citation type="journal article" date="2017" name="Nature">
        <title>The sunflower genome provides insights into oil metabolism, flowering and Asterid evolution.</title>
        <authorList>
            <person name="Badouin H."/>
            <person name="Gouzy J."/>
            <person name="Grassa C.J."/>
            <person name="Murat F."/>
            <person name="Staton S.E."/>
            <person name="Cottret L."/>
            <person name="Lelandais-Briere C."/>
            <person name="Owens G.L."/>
            <person name="Carrere S."/>
            <person name="Mayjonade B."/>
            <person name="Legrand L."/>
            <person name="Gill N."/>
            <person name="Kane N.C."/>
            <person name="Bowers J.E."/>
            <person name="Hubner S."/>
            <person name="Bellec A."/>
            <person name="Berard A."/>
            <person name="Berges H."/>
            <person name="Blanchet N."/>
            <person name="Boniface M.C."/>
            <person name="Brunel D."/>
            <person name="Catrice O."/>
            <person name="Chaidir N."/>
            <person name="Claudel C."/>
            <person name="Donnadieu C."/>
            <person name="Faraut T."/>
            <person name="Fievet G."/>
            <person name="Helmstetter N."/>
            <person name="King M."/>
            <person name="Knapp S.J."/>
            <person name="Lai Z."/>
            <person name="Le Paslier M.C."/>
            <person name="Lippi Y."/>
            <person name="Lorenzon L."/>
            <person name="Mandel J.R."/>
            <person name="Marage G."/>
            <person name="Marchand G."/>
            <person name="Marquand E."/>
            <person name="Bret-Mestries E."/>
            <person name="Morien E."/>
            <person name="Nambeesan S."/>
            <person name="Nguyen T."/>
            <person name="Pegot-Espagnet P."/>
            <person name="Pouilly N."/>
            <person name="Raftis F."/>
            <person name="Sallet E."/>
            <person name="Schiex T."/>
            <person name="Thomas J."/>
            <person name="Vandecasteele C."/>
            <person name="Vares D."/>
            <person name="Vear F."/>
            <person name="Vautrin S."/>
            <person name="Crespi M."/>
            <person name="Mangin B."/>
            <person name="Burke J.M."/>
            <person name="Salse J."/>
            <person name="Munos S."/>
            <person name="Vincourt P."/>
            <person name="Rieseberg L.H."/>
            <person name="Langlade N.B."/>
        </authorList>
    </citation>
    <scope>NUCLEOTIDE SEQUENCE</scope>
    <source>
        <tissue evidence="1">Leaves</tissue>
    </source>
</reference>
<proteinExistence type="predicted"/>
<sequence>MPDGVLVNGRGPFKYSSVVPDGINHTTLNVDPGVAILHYSNSEGHASGPLPDAPNEVYDRSFALNQAMSIRGLLNQRRHKRKLRAFHFMDKLQI</sequence>